<dbReference type="GO" id="GO:0045259">
    <property type="term" value="C:proton-transporting ATP synthase complex"/>
    <property type="evidence" value="ECO:0007669"/>
    <property type="project" value="UniProtKB-KW"/>
</dbReference>
<evidence type="ECO:0000256" key="14">
    <source>
        <dbReference type="RuleBase" id="RU003848"/>
    </source>
</evidence>
<comment type="function">
    <text evidence="11 13">F(1)F(0) ATP synthase produces ATP from ADP in the presence of a proton or sodium gradient. F-type ATPases consist of two structural domains, F(1) containing the extramembraneous catalytic core and F(0) containing the membrane proton channel, linked together by a central stalk and a peripheral stalk. During catalysis, ATP synthesis in the catalytic domain of F(1) is coupled via a rotary mechanism of the central stalk subunits to proton translocation.</text>
</comment>
<evidence type="ECO:0000256" key="3">
    <source>
        <dbReference type="ARBA" id="ARBA00022475"/>
    </source>
</evidence>
<dbReference type="STRING" id="216942.SLITO_v1c00460"/>
<keyword evidence="8 13" id="KW-0406">Ion transport</keyword>
<evidence type="ECO:0000313" key="16">
    <source>
        <dbReference type="Proteomes" id="UP000067476"/>
    </source>
</evidence>
<dbReference type="InterPro" id="IPR050059">
    <property type="entry name" value="ATP_synthase_B_chain"/>
</dbReference>
<evidence type="ECO:0000256" key="12">
    <source>
        <dbReference type="ARBA" id="ARBA00037847"/>
    </source>
</evidence>
<dbReference type="GO" id="GO:0012505">
    <property type="term" value="C:endomembrane system"/>
    <property type="evidence" value="ECO:0007669"/>
    <property type="project" value="UniProtKB-SubCell"/>
</dbReference>
<comment type="similarity">
    <text evidence="1 13 14">Belongs to the ATPase B chain family.</text>
</comment>
<keyword evidence="4 13" id="KW-0138">CF(0)</keyword>
<accession>A0A0K1W076</accession>
<evidence type="ECO:0000256" key="5">
    <source>
        <dbReference type="ARBA" id="ARBA00022692"/>
    </source>
</evidence>
<gene>
    <name evidence="13 15" type="primary">atpF</name>
    <name evidence="15" type="ORF">SLITO_v1c00460</name>
</gene>
<keyword evidence="16" id="KW-1185">Reference proteome</keyword>
<evidence type="ECO:0000256" key="4">
    <source>
        <dbReference type="ARBA" id="ARBA00022547"/>
    </source>
</evidence>
<name>A0A0K1W076_9MOLU</name>
<dbReference type="GO" id="GO:0046961">
    <property type="term" value="F:proton-transporting ATPase activity, rotational mechanism"/>
    <property type="evidence" value="ECO:0007669"/>
    <property type="project" value="TreeGrafter"/>
</dbReference>
<dbReference type="Gene3D" id="1.20.5.620">
    <property type="entry name" value="F1F0 ATP synthase subunit B, membrane domain"/>
    <property type="match status" value="1"/>
</dbReference>
<dbReference type="GO" id="GO:0046933">
    <property type="term" value="F:proton-transporting ATP synthase activity, rotational mechanism"/>
    <property type="evidence" value="ECO:0007669"/>
    <property type="project" value="UniProtKB-UniRule"/>
</dbReference>
<keyword evidence="7 13" id="KW-1133">Transmembrane helix</keyword>
<evidence type="ECO:0000256" key="13">
    <source>
        <dbReference type="HAMAP-Rule" id="MF_01398"/>
    </source>
</evidence>
<evidence type="ECO:0000256" key="11">
    <source>
        <dbReference type="ARBA" id="ARBA00025198"/>
    </source>
</evidence>
<dbReference type="CDD" id="cd06503">
    <property type="entry name" value="ATP-synt_Fo_b"/>
    <property type="match status" value="1"/>
</dbReference>
<dbReference type="NCBIfam" id="TIGR01144">
    <property type="entry name" value="ATP_synt_b"/>
    <property type="match status" value="1"/>
</dbReference>
<dbReference type="PANTHER" id="PTHR33445:SF1">
    <property type="entry name" value="ATP SYNTHASE SUBUNIT B"/>
    <property type="match status" value="1"/>
</dbReference>
<proteinExistence type="inferred from homology"/>
<evidence type="ECO:0000313" key="15">
    <source>
        <dbReference type="EMBL" id="AKX33714.1"/>
    </source>
</evidence>
<evidence type="ECO:0000256" key="6">
    <source>
        <dbReference type="ARBA" id="ARBA00022781"/>
    </source>
</evidence>
<dbReference type="Proteomes" id="UP000067476">
    <property type="component" value="Chromosome"/>
</dbReference>
<dbReference type="Pfam" id="PF00430">
    <property type="entry name" value="ATP-synt_B"/>
    <property type="match status" value="1"/>
</dbReference>
<dbReference type="OrthoDB" id="399036at2"/>
<dbReference type="PANTHER" id="PTHR33445">
    <property type="entry name" value="ATP SYNTHASE SUBUNIT B', CHLOROPLASTIC"/>
    <property type="match status" value="1"/>
</dbReference>
<keyword evidence="10 13" id="KW-0066">ATP synthesis</keyword>
<sequence length="178" mass="20135">MINFLEKPGYGLPDIIEGLFPNLPILIAHILSTIIILLLLFKLVYKPFRQTIRDRRKKINALLDEASSKQTIANKNNADATRFLESAKTEAKTIVDSARGQADSIKLEIINNAKKEAQNIQDHANKILDFEKNEAKENIRKEIIDIAFDVAEKVVEKSISKSDNDKFINDFLNSIDGK</sequence>
<comment type="function">
    <text evidence="13">Component of the F(0) channel, it forms part of the peripheral stalk, linking F(1) to F(0).</text>
</comment>
<evidence type="ECO:0000256" key="2">
    <source>
        <dbReference type="ARBA" id="ARBA00022448"/>
    </source>
</evidence>
<dbReference type="AlphaFoldDB" id="A0A0K1W076"/>
<evidence type="ECO:0000256" key="9">
    <source>
        <dbReference type="ARBA" id="ARBA00023136"/>
    </source>
</evidence>
<keyword evidence="9 13" id="KW-0472">Membrane</keyword>
<evidence type="ECO:0000256" key="7">
    <source>
        <dbReference type="ARBA" id="ARBA00022989"/>
    </source>
</evidence>
<dbReference type="GO" id="GO:0005886">
    <property type="term" value="C:plasma membrane"/>
    <property type="evidence" value="ECO:0007669"/>
    <property type="project" value="UniProtKB-SubCell"/>
</dbReference>
<evidence type="ECO:0000256" key="8">
    <source>
        <dbReference type="ARBA" id="ARBA00023065"/>
    </source>
</evidence>
<keyword evidence="5 13" id="KW-0812">Transmembrane</keyword>
<dbReference type="KEGG" id="sll:SLITO_v1c00460"/>
<feature type="transmembrane region" description="Helical" evidence="13">
    <location>
        <begin position="23"/>
        <end position="45"/>
    </location>
</feature>
<organism evidence="15 16">
    <name type="scientific">Spiroplasma litorale</name>
    <dbReference type="NCBI Taxonomy" id="216942"/>
    <lineage>
        <taxon>Bacteria</taxon>
        <taxon>Bacillati</taxon>
        <taxon>Mycoplasmatota</taxon>
        <taxon>Mollicutes</taxon>
        <taxon>Entomoplasmatales</taxon>
        <taxon>Spiroplasmataceae</taxon>
        <taxon>Spiroplasma</taxon>
    </lineage>
</organism>
<comment type="subcellular location">
    <subcellularLocation>
        <location evidence="13">Cell membrane</location>
        <topology evidence="13">Single-pass membrane protein</topology>
    </subcellularLocation>
    <subcellularLocation>
        <location evidence="12">Endomembrane system</location>
        <topology evidence="12">Single-pass membrane protein</topology>
    </subcellularLocation>
</comment>
<comment type="subunit">
    <text evidence="13">F-type ATPases have 2 components, F(1) - the catalytic core - and F(0) - the membrane proton channel. F(1) has five subunits: alpha(3), beta(3), gamma(1), delta(1), epsilon(1). F(0) has three main subunits: a(1), b(2) and c(10-14). The alpha and beta chains form an alternating ring which encloses part of the gamma chain. F(1) is attached to F(0) by a central stalk formed by the gamma and epsilon chains, while a peripheral stalk is formed by the delta and b chains.</text>
</comment>
<keyword evidence="6 13" id="KW-0375">Hydrogen ion transport</keyword>
<protein>
    <recommendedName>
        <fullName evidence="13">ATP synthase subunit b</fullName>
    </recommendedName>
    <alternativeName>
        <fullName evidence="13">ATP synthase F(0) sector subunit b</fullName>
    </alternativeName>
    <alternativeName>
        <fullName evidence="13">ATPase subunit I</fullName>
    </alternativeName>
    <alternativeName>
        <fullName evidence="13">F-type ATPase subunit b</fullName>
        <shortName evidence="13">F-ATPase subunit b</shortName>
    </alternativeName>
</protein>
<dbReference type="RefSeq" id="WP_075057815.1">
    <property type="nucleotide sequence ID" value="NZ_CP012357.1"/>
</dbReference>
<dbReference type="PATRIC" id="fig|216942.3.peg.46"/>
<dbReference type="InterPro" id="IPR028987">
    <property type="entry name" value="ATP_synth_B-like_membr_sf"/>
</dbReference>
<evidence type="ECO:0000256" key="10">
    <source>
        <dbReference type="ARBA" id="ARBA00023310"/>
    </source>
</evidence>
<dbReference type="InterPro" id="IPR005864">
    <property type="entry name" value="ATP_synth_F0_bsu_bac"/>
</dbReference>
<dbReference type="HAMAP" id="MF_01398">
    <property type="entry name" value="ATP_synth_b_bprime"/>
    <property type="match status" value="1"/>
</dbReference>
<evidence type="ECO:0000256" key="1">
    <source>
        <dbReference type="ARBA" id="ARBA00005513"/>
    </source>
</evidence>
<dbReference type="InterPro" id="IPR002146">
    <property type="entry name" value="ATP_synth_b/b'su_bac/chlpt"/>
</dbReference>
<dbReference type="SUPFAM" id="SSF81573">
    <property type="entry name" value="F1F0 ATP synthase subunit B, membrane domain"/>
    <property type="match status" value="1"/>
</dbReference>
<keyword evidence="2 13" id="KW-0813">Transport</keyword>
<reference evidence="15 16" key="1">
    <citation type="journal article" date="2015" name="Genome Announc.">
        <title>Complete Genome Sequence of Spiroplasma litorale TN-1T (DSM 21781), a Bacterium Isolated from a Green-Eyed Horsefly (Tabanus nigrovittatus).</title>
        <authorList>
            <person name="Lo W.S."/>
            <person name="Lai Y.C."/>
            <person name="Lien Y.W."/>
            <person name="Wang T.H."/>
            <person name="Kuo C.H."/>
        </authorList>
    </citation>
    <scope>NUCLEOTIDE SEQUENCE [LARGE SCALE GENOMIC DNA]</scope>
    <source>
        <strain evidence="15 16">TN-1</strain>
    </source>
</reference>
<dbReference type="EMBL" id="CP012357">
    <property type="protein sequence ID" value="AKX33714.1"/>
    <property type="molecule type" value="Genomic_DNA"/>
</dbReference>
<keyword evidence="3 13" id="KW-1003">Cell membrane</keyword>